<dbReference type="EMBL" id="JACAZE010000002">
    <property type="protein sequence ID" value="KAF7320575.1"/>
    <property type="molecule type" value="Genomic_DNA"/>
</dbReference>
<organism evidence="2 3">
    <name type="scientific">Mycena chlorophos</name>
    <name type="common">Agaric fungus</name>
    <name type="synonym">Agaricus chlorophos</name>
    <dbReference type="NCBI Taxonomy" id="658473"/>
    <lineage>
        <taxon>Eukaryota</taxon>
        <taxon>Fungi</taxon>
        <taxon>Dikarya</taxon>
        <taxon>Basidiomycota</taxon>
        <taxon>Agaricomycotina</taxon>
        <taxon>Agaricomycetes</taxon>
        <taxon>Agaricomycetidae</taxon>
        <taxon>Agaricales</taxon>
        <taxon>Marasmiineae</taxon>
        <taxon>Mycenaceae</taxon>
        <taxon>Mycena</taxon>
    </lineage>
</organism>
<evidence type="ECO:0000313" key="2">
    <source>
        <dbReference type="EMBL" id="KAF7320575.1"/>
    </source>
</evidence>
<dbReference type="Proteomes" id="UP000613580">
    <property type="component" value="Unassembled WGS sequence"/>
</dbReference>
<name>A0A8H6TRU5_MYCCL</name>
<feature type="domain" description="CxC2-like cysteine cluster KDZ transposase-associated" evidence="1">
    <location>
        <begin position="124"/>
        <end position="228"/>
    </location>
</feature>
<gene>
    <name evidence="2" type="ORF">HMN09_00141600</name>
</gene>
<dbReference type="AlphaFoldDB" id="A0A8H6TRU5"/>
<dbReference type="InterPro" id="IPR040521">
    <property type="entry name" value="KDZ"/>
</dbReference>
<protein>
    <submittedName>
        <fullName evidence="2">CxC2 domain-containing protein</fullName>
    </submittedName>
</protein>
<dbReference type="Pfam" id="PF18803">
    <property type="entry name" value="CxC2"/>
    <property type="match status" value="1"/>
</dbReference>
<accession>A0A8H6TRU5</accession>
<dbReference type="PANTHER" id="PTHR33096:SF1">
    <property type="entry name" value="CXC1-LIKE CYSTEINE CLUSTER ASSOCIATED WITH KDZ TRANSPOSASES DOMAIN-CONTAINING PROTEIN"/>
    <property type="match status" value="1"/>
</dbReference>
<dbReference type="OrthoDB" id="2682806at2759"/>
<proteinExistence type="predicted"/>
<keyword evidence="3" id="KW-1185">Reference proteome</keyword>
<comment type="caution">
    <text evidence="2">The sequence shown here is derived from an EMBL/GenBank/DDBJ whole genome shotgun (WGS) entry which is preliminary data.</text>
</comment>
<sequence>MPPREDGRFHMGLEDDDEVEADSAIEFSRDGARVHSRMVNIEPMTKRRLDPTTATDAFAQWTPGQIAEGEDLDAVAATVSMLEWEIPPEAPGRENAGKTWNGQESAGRRPGYIARLSQMLGRGLGMVFQLGHHGRECVLPETLVRTMVVLDVRGVFVLNIRYCGCMKSLQEHNHLAQLLGNAWYPATVGQPATCATLSTLELFHMLNVVGNVTVESFVKSLEQLTDPTSSGNTPVRSYGEARVVLIHEYQDRYKEFGRMARQYDFIKTLKRAGVGHDEDGMEARQTGQLAVRCWACPRPGFNLPEGWEEREARFLYKLILALDANFRLKNRKRRNERLDLSLRNGHGYFVALEEYKNHLRDYVSEVDVSTCIAAAALMQKETRMTTGLRASGLEDVFARDTASFSGLVSVIFKRANGAYSNMDYIIMSALRDCGVPNVVLSYDIACQWKVHLLERAASIKKKTNLPNDLSTLKLEFALPVWHAVAHEPSCQAENSLTYLEGVGRTDGEGIERTTNRVYMPGVAELRAEEEEFRDSDLPAPKAEEVKLWLPSQVPKTVLSDEGEDRELRAVVCIRGLPRMEAELRRAQCRGAVAAIRARLHALIHLILHRNSQVAGQRQSTRFATLIGRMTDRRNDDAARYRNAWDAMLELEGGDFAGELQPLTDEDLSTRMEEESDAAARDALSRGGARRVRTQPGLAKEATSVSWIWFVGNAEDGEMHDSFRVQWSKAFARLTRWDEEVQLTREEMKRVLRSLRSIQNAWATRIRERPDLEVGIAAGMNAYAERQRVVHQRIGSSFYGAWSGSALDAVKVAVAEDGHIYRSLLATGVETTSVVP</sequence>
<dbReference type="Pfam" id="PF18758">
    <property type="entry name" value="KDZ"/>
    <property type="match status" value="1"/>
</dbReference>
<dbReference type="InterPro" id="IPR041457">
    <property type="entry name" value="CxC2_KDZ-assoc"/>
</dbReference>
<evidence type="ECO:0000259" key="1">
    <source>
        <dbReference type="Pfam" id="PF18803"/>
    </source>
</evidence>
<evidence type="ECO:0000313" key="3">
    <source>
        <dbReference type="Proteomes" id="UP000613580"/>
    </source>
</evidence>
<reference evidence="2" key="1">
    <citation type="submission" date="2020-05" db="EMBL/GenBank/DDBJ databases">
        <title>Mycena genomes resolve the evolution of fungal bioluminescence.</title>
        <authorList>
            <person name="Tsai I.J."/>
        </authorList>
    </citation>
    <scope>NUCLEOTIDE SEQUENCE</scope>
    <source>
        <strain evidence="2">110903Hualien_Pintung</strain>
    </source>
</reference>
<dbReference type="PANTHER" id="PTHR33096">
    <property type="entry name" value="CXC2 DOMAIN-CONTAINING PROTEIN"/>
    <property type="match status" value="1"/>
</dbReference>